<evidence type="ECO:0000313" key="2">
    <source>
        <dbReference type="Proteomes" id="UP001148018"/>
    </source>
</evidence>
<comment type="caution">
    <text evidence="1">The sequence shown here is derived from an EMBL/GenBank/DDBJ whole genome shotgun (WGS) entry which is preliminary data.</text>
</comment>
<sequence length="201" mass="21803">MFEVLLVECRLTFPSYSALFSVANISLNASAFNALRSISAFILNLEDDDDDDVDMLSPVYQPSISLPPAQLYDFSSMSSYSPDCSLLDSLLDHVPPLDLNTPQHQRTPWVTTDVGQPALLRSSPTTPIRSSALQPVACLDPVVLPAGFKELFIISWTSWTSAPGRPGPQLLDIQDLSSSTSWTSAPGHPGPQLLDILDLSS</sequence>
<proteinExistence type="predicted"/>
<dbReference type="Proteomes" id="UP001148018">
    <property type="component" value="Unassembled WGS sequence"/>
</dbReference>
<organism evidence="1 2">
    <name type="scientific">Muraenolepis orangiensis</name>
    <name type="common">Patagonian moray cod</name>
    <dbReference type="NCBI Taxonomy" id="630683"/>
    <lineage>
        <taxon>Eukaryota</taxon>
        <taxon>Metazoa</taxon>
        <taxon>Chordata</taxon>
        <taxon>Craniata</taxon>
        <taxon>Vertebrata</taxon>
        <taxon>Euteleostomi</taxon>
        <taxon>Actinopterygii</taxon>
        <taxon>Neopterygii</taxon>
        <taxon>Teleostei</taxon>
        <taxon>Neoteleostei</taxon>
        <taxon>Acanthomorphata</taxon>
        <taxon>Zeiogadaria</taxon>
        <taxon>Gadariae</taxon>
        <taxon>Gadiformes</taxon>
        <taxon>Muraenolepidoidei</taxon>
        <taxon>Muraenolepididae</taxon>
        <taxon>Muraenolepis</taxon>
    </lineage>
</organism>
<evidence type="ECO:0000313" key="1">
    <source>
        <dbReference type="EMBL" id="KAJ3590426.1"/>
    </source>
</evidence>
<dbReference type="EMBL" id="JANIIK010000114">
    <property type="protein sequence ID" value="KAJ3590426.1"/>
    <property type="molecule type" value="Genomic_DNA"/>
</dbReference>
<protein>
    <submittedName>
        <fullName evidence="1">Uncharacterized protein</fullName>
    </submittedName>
</protein>
<reference evidence="1" key="1">
    <citation type="submission" date="2022-07" db="EMBL/GenBank/DDBJ databases">
        <title>Chromosome-level genome of Muraenolepis orangiensis.</title>
        <authorList>
            <person name="Kim J."/>
        </authorList>
    </citation>
    <scope>NUCLEOTIDE SEQUENCE</scope>
    <source>
        <strain evidence="1">KU_S4_2022</strain>
        <tissue evidence="1">Muscle</tissue>
    </source>
</reference>
<gene>
    <name evidence="1" type="ORF">NHX12_008377</name>
</gene>
<keyword evidence="2" id="KW-1185">Reference proteome</keyword>
<accession>A0A9Q0IB73</accession>
<dbReference type="AlphaFoldDB" id="A0A9Q0IB73"/>
<name>A0A9Q0IB73_9TELE</name>